<dbReference type="PIRSF" id="PIRSF003128">
    <property type="entry name" value="RecN"/>
    <property type="match status" value="1"/>
</dbReference>
<evidence type="ECO:0000313" key="13">
    <source>
        <dbReference type="Proteomes" id="UP001446205"/>
    </source>
</evidence>
<comment type="caution">
    <text evidence="12">The sequence shown here is derived from an EMBL/GenBank/DDBJ whole genome shotgun (WGS) entry which is preliminary data.</text>
</comment>
<accession>A0ABU9D9C0</accession>
<keyword evidence="10" id="KW-0175">Coiled coil</keyword>
<evidence type="ECO:0000256" key="7">
    <source>
        <dbReference type="ARBA" id="ARBA00023204"/>
    </source>
</evidence>
<evidence type="ECO:0000256" key="8">
    <source>
        <dbReference type="ARBA" id="ARBA00033408"/>
    </source>
</evidence>
<gene>
    <name evidence="12" type="primary">recN</name>
    <name evidence="12" type="ORF">WOB96_05895</name>
</gene>
<dbReference type="EMBL" id="JBBPCO010000004">
    <property type="protein sequence ID" value="MEK8089295.1"/>
    <property type="molecule type" value="Genomic_DNA"/>
</dbReference>
<reference evidence="12 13" key="1">
    <citation type="submission" date="2024-04" db="EMBL/GenBank/DDBJ databases">
        <authorList>
            <person name="Abashina T."/>
            <person name="Shaikin A."/>
        </authorList>
    </citation>
    <scope>NUCLEOTIDE SEQUENCE [LARGE SCALE GENOMIC DNA]</scope>
    <source>
        <strain evidence="12 13">AAFK</strain>
    </source>
</reference>
<dbReference type="RefSeq" id="WP_341370353.1">
    <property type="nucleotide sequence ID" value="NZ_JBBPCO010000004.1"/>
</dbReference>
<keyword evidence="13" id="KW-1185">Reference proteome</keyword>
<evidence type="ECO:0000259" key="11">
    <source>
        <dbReference type="Pfam" id="PF02463"/>
    </source>
</evidence>
<dbReference type="Proteomes" id="UP001446205">
    <property type="component" value="Unassembled WGS sequence"/>
</dbReference>
<dbReference type="InterPro" id="IPR003395">
    <property type="entry name" value="RecF/RecN/SMC_N"/>
</dbReference>
<dbReference type="CDD" id="cd03241">
    <property type="entry name" value="ABC_RecN"/>
    <property type="match status" value="2"/>
</dbReference>
<dbReference type="NCBIfam" id="NF008121">
    <property type="entry name" value="PRK10869.1"/>
    <property type="match status" value="1"/>
</dbReference>
<feature type="domain" description="RecF/RecN/SMC N-terminal" evidence="11">
    <location>
        <begin position="1"/>
        <end position="510"/>
    </location>
</feature>
<evidence type="ECO:0000256" key="3">
    <source>
        <dbReference type="ARBA" id="ARBA00021315"/>
    </source>
</evidence>
<comment type="function">
    <text evidence="1 9">May be involved in recombinational repair of damaged DNA.</text>
</comment>
<dbReference type="Pfam" id="PF02463">
    <property type="entry name" value="SMC_N"/>
    <property type="match status" value="1"/>
</dbReference>
<evidence type="ECO:0000256" key="4">
    <source>
        <dbReference type="ARBA" id="ARBA00022741"/>
    </source>
</evidence>
<dbReference type="SUPFAM" id="SSF52540">
    <property type="entry name" value="P-loop containing nucleoside triphosphate hydrolases"/>
    <property type="match status" value="2"/>
</dbReference>
<evidence type="ECO:0000256" key="6">
    <source>
        <dbReference type="ARBA" id="ARBA00022840"/>
    </source>
</evidence>
<protein>
    <recommendedName>
        <fullName evidence="3 9">DNA repair protein RecN</fullName>
    </recommendedName>
    <alternativeName>
        <fullName evidence="8 9">Recombination protein N</fullName>
    </alternativeName>
</protein>
<proteinExistence type="inferred from homology"/>
<evidence type="ECO:0000313" key="12">
    <source>
        <dbReference type="EMBL" id="MEK8089295.1"/>
    </source>
</evidence>
<evidence type="ECO:0000256" key="2">
    <source>
        <dbReference type="ARBA" id="ARBA00009441"/>
    </source>
</evidence>
<keyword evidence="4" id="KW-0547">Nucleotide-binding</keyword>
<keyword evidence="6" id="KW-0067">ATP-binding</keyword>
<dbReference type="InterPro" id="IPR004604">
    <property type="entry name" value="DNA_recomb/repair_RecN"/>
</dbReference>
<comment type="similarity">
    <text evidence="2 9">Belongs to the RecN family.</text>
</comment>
<keyword evidence="7 9" id="KW-0234">DNA repair</keyword>
<dbReference type="Gene3D" id="3.40.50.300">
    <property type="entry name" value="P-loop containing nucleotide triphosphate hydrolases"/>
    <property type="match status" value="2"/>
</dbReference>
<sequence length="567" mass="61955">MLSHISIRDFAIIEKLHLDLAAGLTVLTGETGAGKSIIVDALSLVLGERADAGMVRHGAEQADISAEFLLPDGHPVLQLLESLELDEEGGCLLRRVVNSNGRSRAFVNGRPVPLQQLKQIGDRIADIYGQHAHQSLLQAEVQRELLDTYAGLGAELQDLRARYLAWQACRTELASLSQSQQDREARLELIRYQLEELEQINPQPDELDTLEQDRLRLSASHDLQTTASRALDQLYEGEHAVSDILGTLSRQLGDMSGVDARLGTVLTLIDDALIQVDEAATELRNYLGHLESDPGRLDEVIERLNQIQNLLRKHHCDYAGLLAKRDALVTERDSLENLSEALAQAENRLATAALAYRKTASQVSRARQQAAESFGAAVTGQMQQLGLPRGSFQVEVRAANPEDESSYRAQGLDQVSFLVNTNPGQPPRELAKVASGGELSRISLGIQVVLAGLGEVGTLVFDEVDVGVGGAVAEIVGRQLRQLGMKKQVFCITHQPQVAAQGHQHLQVSKTLLAEHTQSLIRQLDRKARGEELARMLGGVQITEQTRAMAMEMLEMAEKDSPALLTG</sequence>
<dbReference type="NCBIfam" id="TIGR00634">
    <property type="entry name" value="recN"/>
    <property type="match status" value="1"/>
</dbReference>
<evidence type="ECO:0000256" key="5">
    <source>
        <dbReference type="ARBA" id="ARBA00022763"/>
    </source>
</evidence>
<name>A0ABU9D9C0_9PROT</name>
<dbReference type="PANTHER" id="PTHR11059:SF0">
    <property type="entry name" value="DNA REPAIR PROTEIN RECN"/>
    <property type="match status" value="1"/>
</dbReference>
<organism evidence="12 13">
    <name type="scientific">Thermithiobacillus plumbiphilus</name>
    <dbReference type="NCBI Taxonomy" id="1729899"/>
    <lineage>
        <taxon>Bacteria</taxon>
        <taxon>Pseudomonadati</taxon>
        <taxon>Pseudomonadota</taxon>
        <taxon>Acidithiobacillia</taxon>
        <taxon>Acidithiobacillales</taxon>
        <taxon>Thermithiobacillaceae</taxon>
        <taxon>Thermithiobacillus</taxon>
    </lineage>
</organism>
<evidence type="ECO:0000256" key="1">
    <source>
        <dbReference type="ARBA" id="ARBA00003618"/>
    </source>
</evidence>
<evidence type="ECO:0000256" key="9">
    <source>
        <dbReference type="PIRNR" id="PIRNR003128"/>
    </source>
</evidence>
<evidence type="ECO:0000256" key="10">
    <source>
        <dbReference type="SAM" id="Coils"/>
    </source>
</evidence>
<dbReference type="PANTHER" id="PTHR11059">
    <property type="entry name" value="DNA REPAIR PROTEIN RECN"/>
    <property type="match status" value="1"/>
</dbReference>
<dbReference type="InterPro" id="IPR027417">
    <property type="entry name" value="P-loop_NTPase"/>
</dbReference>
<feature type="coiled-coil region" evidence="10">
    <location>
        <begin position="328"/>
        <end position="355"/>
    </location>
</feature>
<keyword evidence="5 9" id="KW-0227">DNA damage</keyword>